<dbReference type="InterPro" id="IPR036390">
    <property type="entry name" value="WH_DNA-bd_sf"/>
</dbReference>
<feature type="domain" description="HTH arsR-type" evidence="4">
    <location>
        <begin position="8"/>
        <end position="102"/>
    </location>
</feature>
<dbReference type="PANTHER" id="PTHR43132">
    <property type="entry name" value="ARSENICAL RESISTANCE OPERON REPRESSOR ARSR-RELATED"/>
    <property type="match status" value="1"/>
</dbReference>
<dbReference type="InterPro" id="IPR051011">
    <property type="entry name" value="Metal_resp_trans_reg"/>
</dbReference>
<dbReference type="InterPro" id="IPR036388">
    <property type="entry name" value="WH-like_DNA-bd_sf"/>
</dbReference>
<evidence type="ECO:0000313" key="6">
    <source>
        <dbReference type="Proteomes" id="UP001277561"/>
    </source>
</evidence>
<gene>
    <name evidence="5" type="ORF">RMS29_27350</name>
</gene>
<sequence>MHDHAKSPYTFSHKQAANLLRLISNPDRIKILTLITVREWDVKSLSRELAIEQPAMSQHLSVLREAQLVSTRRSGQHIFYFSDSPALLAILNTLGSLDVLSVPKLCELA</sequence>
<name>A0ABU4W587_9HYPH</name>
<comment type="caution">
    <text evidence="5">The sequence shown here is derived from an EMBL/GenBank/DDBJ whole genome shotgun (WGS) entry which is preliminary data.</text>
</comment>
<dbReference type="InterPro" id="IPR011991">
    <property type="entry name" value="ArsR-like_HTH"/>
</dbReference>
<dbReference type="InterPro" id="IPR001845">
    <property type="entry name" value="HTH_ArsR_DNA-bd_dom"/>
</dbReference>
<dbReference type="SMART" id="SM00418">
    <property type="entry name" value="HTH_ARSR"/>
    <property type="match status" value="1"/>
</dbReference>
<keyword evidence="1" id="KW-0805">Transcription regulation</keyword>
<evidence type="ECO:0000259" key="4">
    <source>
        <dbReference type="PROSITE" id="PS50987"/>
    </source>
</evidence>
<dbReference type="Pfam" id="PF01022">
    <property type="entry name" value="HTH_5"/>
    <property type="match status" value="1"/>
</dbReference>
<proteinExistence type="predicted"/>
<keyword evidence="3" id="KW-0804">Transcription</keyword>
<evidence type="ECO:0000256" key="3">
    <source>
        <dbReference type="ARBA" id="ARBA00023163"/>
    </source>
</evidence>
<keyword evidence="2" id="KW-0238">DNA-binding</keyword>
<dbReference type="NCBIfam" id="NF033788">
    <property type="entry name" value="HTH_metalloreg"/>
    <property type="match status" value="1"/>
</dbReference>
<evidence type="ECO:0000256" key="2">
    <source>
        <dbReference type="ARBA" id="ARBA00023125"/>
    </source>
</evidence>
<protein>
    <submittedName>
        <fullName evidence="5">Metalloregulator ArsR/SmtB family transcription factor</fullName>
    </submittedName>
</protein>
<accession>A0ABU4W587</accession>
<evidence type="ECO:0000313" key="5">
    <source>
        <dbReference type="EMBL" id="MDX8332916.1"/>
    </source>
</evidence>
<evidence type="ECO:0000256" key="1">
    <source>
        <dbReference type="ARBA" id="ARBA00023015"/>
    </source>
</evidence>
<dbReference type="PRINTS" id="PR00778">
    <property type="entry name" value="HTHARSR"/>
</dbReference>
<dbReference type="RefSeq" id="WP_320188937.1">
    <property type="nucleotide sequence ID" value="NZ_CP192765.1"/>
</dbReference>
<dbReference type="CDD" id="cd00090">
    <property type="entry name" value="HTH_ARSR"/>
    <property type="match status" value="1"/>
</dbReference>
<dbReference type="PANTHER" id="PTHR43132:SF2">
    <property type="entry name" value="ARSENICAL RESISTANCE OPERON REPRESSOR ARSR-RELATED"/>
    <property type="match status" value="1"/>
</dbReference>
<keyword evidence="6" id="KW-1185">Reference proteome</keyword>
<dbReference type="Gene3D" id="1.10.10.10">
    <property type="entry name" value="Winged helix-like DNA-binding domain superfamily/Winged helix DNA-binding domain"/>
    <property type="match status" value="1"/>
</dbReference>
<dbReference type="SUPFAM" id="SSF46785">
    <property type="entry name" value="Winged helix' DNA-binding domain"/>
    <property type="match status" value="1"/>
</dbReference>
<reference evidence="5" key="1">
    <citation type="journal article" date="2023" name="Phytobiomes J">
        <title>Deciphering the key players within the bacterial microbiota associated with aerial crown gall tumors on rhododendron: Insights into the gallobiome.</title>
        <authorList>
            <person name="Kuzmanovic N."/>
            <person name="Nesme J."/>
            <person name="Wolf J."/>
            <person name="Neumann-Schaal M."/>
            <person name="Petersen J."/>
            <person name="Fernandez-Gnecco G."/>
            <person name="Sproeer C."/>
            <person name="Bunk B."/>
            <person name="Overmann J."/>
            <person name="Sorensen S.J."/>
            <person name="Idczak E."/>
            <person name="Smalla K."/>
        </authorList>
    </citation>
    <scope>NUCLEOTIDE SEQUENCE [LARGE SCALE GENOMIC DNA]</scope>
    <source>
        <strain evidence="5">Rho-14.1</strain>
    </source>
</reference>
<dbReference type="Proteomes" id="UP001277561">
    <property type="component" value="Unassembled WGS sequence"/>
</dbReference>
<organism evidence="5 6">
    <name type="scientific">Agrobacterium rosae</name>
    <dbReference type="NCBI Taxonomy" id="1972867"/>
    <lineage>
        <taxon>Bacteria</taxon>
        <taxon>Pseudomonadati</taxon>
        <taxon>Pseudomonadota</taxon>
        <taxon>Alphaproteobacteria</taxon>
        <taxon>Hyphomicrobiales</taxon>
        <taxon>Rhizobiaceae</taxon>
        <taxon>Rhizobium/Agrobacterium group</taxon>
        <taxon>Agrobacterium</taxon>
    </lineage>
</organism>
<dbReference type="PROSITE" id="PS50987">
    <property type="entry name" value="HTH_ARSR_2"/>
    <property type="match status" value="1"/>
</dbReference>
<dbReference type="EMBL" id="JAVRAD010000027">
    <property type="protein sequence ID" value="MDX8332916.1"/>
    <property type="molecule type" value="Genomic_DNA"/>
</dbReference>